<dbReference type="PANTHER" id="PTHR45339:SF1">
    <property type="entry name" value="HYBRID SIGNAL TRANSDUCTION HISTIDINE KINASE J"/>
    <property type="match status" value="1"/>
</dbReference>
<dbReference type="NCBIfam" id="TIGR00229">
    <property type="entry name" value="sensory_box"/>
    <property type="match status" value="2"/>
</dbReference>
<evidence type="ECO:0000256" key="1">
    <source>
        <dbReference type="ARBA" id="ARBA00000085"/>
    </source>
</evidence>
<dbReference type="GO" id="GO:0005524">
    <property type="term" value="F:ATP binding"/>
    <property type="evidence" value="ECO:0007669"/>
    <property type="project" value="UniProtKB-KW"/>
</dbReference>
<keyword evidence="5 12" id="KW-0597">Phosphoprotein</keyword>
<evidence type="ECO:0000259" key="14">
    <source>
        <dbReference type="PROSITE" id="PS50110"/>
    </source>
</evidence>
<evidence type="ECO:0000256" key="6">
    <source>
        <dbReference type="ARBA" id="ARBA00022692"/>
    </source>
</evidence>
<evidence type="ECO:0000256" key="10">
    <source>
        <dbReference type="ARBA" id="ARBA00023012"/>
    </source>
</evidence>
<dbReference type="InterPro" id="IPR001610">
    <property type="entry name" value="PAC"/>
</dbReference>
<feature type="domain" description="Response regulatory" evidence="14">
    <location>
        <begin position="802"/>
        <end position="917"/>
    </location>
</feature>
<keyword evidence="9" id="KW-1133">Transmembrane helix</keyword>
<evidence type="ECO:0000256" key="7">
    <source>
        <dbReference type="ARBA" id="ARBA00022741"/>
    </source>
</evidence>
<keyword evidence="10" id="KW-0902">Two-component regulatory system</keyword>
<dbReference type="EMBL" id="LGTQ01000006">
    <property type="protein sequence ID" value="KPM48210.1"/>
    <property type="molecule type" value="Genomic_DNA"/>
</dbReference>
<dbReference type="FunFam" id="3.30.565.10:FF:000010">
    <property type="entry name" value="Sensor histidine kinase RcsC"/>
    <property type="match status" value="1"/>
</dbReference>
<organism evidence="17 18">
    <name type="scientific">Jiulongibacter sediminis</name>
    <dbReference type="NCBI Taxonomy" id="1605367"/>
    <lineage>
        <taxon>Bacteria</taxon>
        <taxon>Pseudomonadati</taxon>
        <taxon>Bacteroidota</taxon>
        <taxon>Cytophagia</taxon>
        <taxon>Cytophagales</taxon>
        <taxon>Leadbetterellaceae</taxon>
        <taxon>Jiulongibacter</taxon>
    </lineage>
</organism>
<dbReference type="InterPro" id="IPR035965">
    <property type="entry name" value="PAS-like_dom_sf"/>
</dbReference>
<dbReference type="SUPFAM" id="SSF55785">
    <property type="entry name" value="PYP-like sensor domain (PAS domain)"/>
    <property type="match status" value="4"/>
</dbReference>
<keyword evidence="18" id="KW-1185">Reference proteome</keyword>
<keyword evidence="4" id="KW-1003">Cell membrane</keyword>
<protein>
    <recommendedName>
        <fullName evidence="3">histidine kinase</fullName>
        <ecNumber evidence="3">2.7.13.3</ecNumber>
    </recommendedName>
</protein>
<accession>A0A0P7BCB9</accession>
<dbReference type="Gene3D" id="1.10.287.130">
    <property type="match status" value="1"/>
</dbReference>
<dbReference type="PROSITE" id="PS50110">
    <property type="entry name" value="RESPONSE_REGULATORY"/>
    <property type="match status" value="1"/>
</dbReference>
<feature type="domain" description="PAS" evidence="15">
    <location>
        <begin position="416"/>
        <end position="486"/>
    </location>
</feature>
<evidence type="ECO:0000256" key="2">
    <source>
        <dbReference type="ARBA" id="ARBA00004651"/>
    </source>
</evidence>
<dbReference type="STRING" id="1605367.AFM12_05980"/>
<dbReference type="SMART" id="SM00448">
    <property type="entry name" value="REC"/>
    <property type="match status" value="1"/>
</dbReference>
<feature type="domain" description="PAS" evidence="15">
    <location>
        <begin position="273"/>
        <end position="329"/>
    </location>
</feature>
<evidence type="ECO:0000256" key="11">
    <source>
        <dbReference type="ARBA" id="ARBA00023136"/>
    </source>
</evidence>
<dbReference type="GO" id="GO:0005886">
    <property type="term" value="C:plasma membrane"/>
    <property type="evidence" value="ECO:0007669"/>
    <property type="project" value="UniProtKB-SubCell"/>
</dbReference>
<evidence type="ECO:0000259" key="15">
    <source>
        <dbReference type="PROSITE" id="PS50112"/>
    </source>
</evidence>
<dbReference type="OrthoDB" id="9811889at2"/>
<gene>
    <name evidence="17" type="ORF">AFM12_05980</name>
</gene>
<dbReference type="InterPro" id="IPR000700">
    <property type="entry name" value="PAS-assoc_C"/>
</dbReference>
<comment type="caution">
    <text evidence="17">The sequence shown here is derived from an EMBL/GenBank/DDBJ whole genome shotgun (WGS) entry which is preliminary data.</text>
</comment>
<dbReference type="Proteomes" id="UP000050454">
    <property type="component" value="Unassembled WGS sequence"/>
</dbReference>
<dbReference type="Pfam" id="PF00072">
    <property type="entry name" value="Response_reg"/>
    <property type="match status" value="1"/>
</dbReference>
<dbReference type="SMART" id="SM00388">
    <property type="entry name" value="HisKA"/>
    <property type="match status" value="1"/>
</dbReference>
<dbReference type="PROSITE" id="PS50113">
    <property type="entry name" value="PAC"/>
    <property type="match status" value="2"/>
</dbReference>
<evidence type="ECO:0000256" key="8">
    <source>
        <dbReference type="ARBA" id="ARBA00022840"/>
    </source>
</evidence>
<dbReference type="Pfam" id="PF00512">
    <property type="entry name" value="HisKA"/>
    <property type="match status" value="1"/>
</dbReference>
<dbReference type="InterPro" id="IPR001789">
    <property type="entry name" value="Sig_transdc_resp-reg_receiver"/>
</dbReference>
<evidence type="ECO:0000256" key="4">
    <source>
        <dbReference type="ARBA" id="ARBA00022475"/>
    </source>
</evidence>
<dbReference type="PANTHER" id="PTHR45339">
    <property type="entry name" value="HYBRID SIGNAL TRANSDUCTION HISTIDINE KINASE J"/>
    <property type="match status" value="1"/>
</dbReference>
<feature type="domain" description="PAC" evidence="16">
    <location>
        <begin position="221"/>
        <end position="272"/>
    </location>
</feature>
<evidence type="ECO:0000256" key="5">
    <source>
        <dbReference type="ARBA" id="ARBA00022553"/>
    </source>
</evidence>
<dbReference type="Gene3D" id="3.40.50.2300">
    <property type="match status" value="1"/>
</dbReference>
<evidence type="ECO:0000256" key="3">
    <source>
        <dbReference type="ARBA" id="ARBA00012438"/>
    </source>
</evidence>
<dbReference type="SUPFAM" id="SSF47384">
    <property type="entry name" value="Homodimeric domain of signal transducing histidine kinase"/>
    <property type="match status" value="1"/>
</dbReference>
<dbReference type="CDD" id="cd00082">
    <property type="entry name" value="HisKA"/>
    <property type="match status" value="1"/>
</dbReference>
<proteinExistence type="predicted"/>
<feature type="domain" description="PAC" evidence="16">
    <location>
        <begin position="363"/>
        <end position="415"/>
    </location>
</feature>
<dbReference type="Gene3D" id="3.30.450.20">
    <property type="entry name" value="PAS domain"/>
    <property type="match status" value="4"/>
</dbReference>
<dbReference type="SMART" id="SM00387">
    <property type="entry name" value="HATPase_c"/>
    <property type="match status" value="1"/>
</dbReference>
<dbReference type="GO" id="GO:0000155">
    <property type="term" value="F:phosphorelay sensor kinase activity"/>
    <property type="evidence" value="ECO:0007669"/>
    <property type="project" value="InterPro"/>
</dbReference>
<dbReference type="PRINTS" id="PR00344">
    <property type="entry name" value="BCTRLSENSOR"/>
</dbReference>
<name>A0A0P7BCB9_9BACT</name>
<dbReference type="CDD" id="cd16922">
    <property type="entry name" value="HATPase_EvgS-ArcB-TorS-like"/>
    <property type="match status" value="1"/>
</dbReference>
<dbReference type="InterPro" id="IPR000014">
    <property type="entry name" value="PAS"/>
</dbReference>
<sequence length="1040" mass="118935">MEASHSLYSKNVRSTPFSIVKSGSLDYYESIFKNISDLIGVLGFDGYLKSVNPSFRRTLLWGENDLLQTKAIEFIHPDDLSIVKQEISKINGSKRALSFKARLRTKKNEYVLLHWSFKVDYKNALIYATGQNLTPLEKAKSELQLAKTMLEETNRIALVGGWQLENKTKEITWSSTTREIHEVDEDYKVTLENAISFFPEGQNRNKIEELVSSALNDNIPYETELEIITLKGRRKWVRVKGEPVFEGNECIKLIGTIQDISREKESEFNLRRVNSHLQAIMEASTEAAIIALDSTGTIMFFNSGAEMLLGYTANEMVAQKKPLDFIDPQTLIEKANRLSKKYGQKVQPDIDCLTFLSKKGIVDTQEYTFISRDDSRMEVEVSITPIKNSHDNIIGYVSIGLDVTEKKERERRIIDSENQFRIFFNSSHVVLYTHDLEGKFLSMNSRGTTLLGYTEEEIINKNILEIVPLESKKSLPEYLNEIIENGKSKGLMQIVDKNDNKITWMYHNVLAEYADGTKYVIGNVVDITDRIELENDLLEAKRTAEKNAQMKNLFLANMSHEIRTPMNAITGFGRLLHESPNLSEEQKDYVESINIASSNLLTLINDILDFSKIESGQLELESIQFKLQDQINYVRKILTPAAEKKGLRFKCMVDFTIPEVVQGDPTRLNQVLVNLINNAIKFTEEGYIQLSVQAIKNENGINLIEFEIKDTGIGIPEDKKEAIFDRFTQANTNTTRKYGGTGLGLSISKSLIEMQGGQIEIESTVGKGSVFRFSIPFITPSVIQLEDEKKENQEIEFNCKNQILLVEDNILNQKLAIKVLSNKGFVVDLAENGLVALEKLQSKSYDLILMDLQMPEMDGYQTSHTLRNELQINTPIMAMTAHSLVGEKEKCLKFGMNDYITKPFDPKVLFRKIKELTEREIPEKEEVIAEKLDLSYLYSLSNRDKDFEKEILETSLITIPEDMNKLQDAIQNFEYNEIKAIAHKLKSSFMTIGMDANEELHQLEYEDIAEYKILEEIYYSVKEKYARSRKAVMAELEINY</sequence>
<dbReference type="SUPFAM" id="SSF55874">
    <property type="entry name" value="ATPase domain of HSP90 chaperone/DNA topoisomerase II/histidine kinase"/>
    <property type="match status" value="1"/>
</dbReference>
<dbReference type="Gene3D" id="3.30.565.10">
    <property type="entry name" value="Histidine kinase-like ATPase, C-terminal domain"/>
    <property type="match status" value="1"/>
</dbReference>
<evidence type="ECO:0000256" key="12">
    <source>
        <dbReference type="PROSITE-ProRule" id="PRU00169"/>
    </source>
</evidence>
<dbReference type="EC" id="2.7.13.3" evidence="3"/>
<dbReference type="InterPro" id="IPR005467">
    <property type="entry name" value="His_kinase_dom"/>
</dbReference>
<dbReference type="Pfam" id="PF08447">
    <property type="entry name" value="PAS_3"/>
    <property type="match status" value="1"/>
</dbReference>
<dbReference type="CDD" id="cd00130">
    <property type="entry name" value="PAS"/>
    <property type="match status" value="3"/>
</dbReference>
<dbReference type="Gene3D" id="1.20.120.160">
    <property type="entry name" value="HPT domain"/>
    <property type="match status" value="1"/>
</dbReference>
<keyword evidence="7" id="KW-0547">Nucleotide-binding</keyword>
<keyword evidence="6" id="KW-0812">Transmembrane</keyword>
<dbReference type="SUPFAM" id="SSF47226">
    <property type="entry name" value="Histidine-containing phosphotransfer domain, HPT domain"/>
    <property type="match status" value="1"/>
</dbReference>
<dbReference type="RefSeq" id="WP_055145275.1">
    <property type="nucleotide sequence ID" value="NZ_JXSZ01000006.1"/>
</dbReference>
<dbReference type="SUPFAM" id="SSF52172">
    <property type="entry name" value="CheY-like"/>
    <property type="match status" value="1"/>
</dbReference>
<dbReference type="InterPro" id="IPR036641">
    <property type="entry name" value="HPT_dom_sf"/>
</dbReference>
<dbReference type="Pfam" id="PF02518">
    <property type="entry name" value="HATPase_c"/>
    <property type="match status" value="1"/>
</dbReference>
<reference evidence="17 18" key="1">
    <citation type="submission" date="2015-07" db="EMBL/GenBank/DDBJ databases">
        <title>The draft genome sequence of Leadbetterella sp. JN14-9.</title>
        <authorList>
            <person name="Liu Y."/>
            <person name="Du J."/>
            <person name="Shao Z."/>
        </authorList>
    </citation>
    <scope>NUCLEOTIDE SEQUENCE [LARGE SCALE GENOMIC DNA]</scope>
    <source>
        <strain evidence="17 18">JN14-9</strain>
    </source>
</reference>
<dbReference type="InterPro" id="IPR013655">
    <property type="entry name" value="PAS_fold_3"/>
</dbReference>
<dbReference type="SMART" id="SM00086">
    <property type="entry name" value="PAC"/>
    <property type="match status" value="3"/>
</dbReference>
<evidence type="ECO:0000313" key="17">
    <source>
        <dbReference type="EMBL" id="KPM48210.1"/>
    </source>
</evidence>
<keyword evidence="11" id="KW-0472">Membrane</keyword>
<dbReference type="SMART" id="SM00091">
    <property type="entry name" value="PAS"/>
    <property type="match status" value="3"/>
</dbReference>
<keyword evidence="8" id="KW-0067">ATP-binding</keyword>
<dbReference type="CDD" id="cd17546">
    <property type="entry name" value="REC_hyHK_CKI1_RcsC-like"/>
    <property type="match status" value="1"/>
</dbReference>
<dbReference type="PATRIC" id="fig|1605367.3.peg.2558"/>
<dbReference type="InterPro" id="IPR003594">
    <property type="entry name" value="HATPase_dom"/>
</dbReference>
<dbReference type="InterPro" id="IPR036097">
    <property type="entry name" value="HisK_dim/P_sf"/>
</dbReference>
<dbReference type="InterPro" id="IPR003661">
    <property type="entry name" value="HisK_dim/P_dom"/>
</dbReference>
<comment type="subcellular location">
    <subcellularLocation>
        <location evidence="2">Cell membrane</location>
        <topology evidence="2">Multi-pass membrane protein</topology>
    </subcellularLocation>
</comment>
<evidence type="ECO:0000256" key="9">
    <source>
        <dbReference type="ARBA" id="ARBA00022989"/>
    </source>
</evidence>
<evidence type="ECO:0000313" key="18">
    <source>
        <dbReference type="Proteomes" id="UP000050454"/>
    </source>
</evidence>
<dbReference type="PROSITE" id="PS50112">
    <property type="entry name" value="PAS"/>
    <property type="match status" value="3"/>
</dbReference>
<dbReference type="InterPro" id="IPR004358">
    <property type="entry name" value="Sig_transdc_His_kin-like_C"/>
</dbReference>
<dbReference type="InterPro" id="IPR011006">
    <property type="entry name" value="CheY-like_superfamily"/>
</dbReference>
<feature type="domain" description="Histidine kinase" evidence="13">
    <location>
        <begin position="557"/>
        <end position="779"/>
    </location>
</feature>
<comment type="catalytic activity">
    <reaction evidence="1">
        <text>ATP + protein L-histidine = ADP + protein N-phospho-L-histidine.</text>
        <dbReference type="EC" id="2.7.13.3"/>
    </reaction>
</comment>
<dbReference type="PROSITE" id="PS50109">
    <property type="entry name" value="HIS_KIN"/>
    <property type="match status" value="1"/>
</dbReference>
<dbReference type="InterPro" id="IPR036890">
    <property type="entry name" value="HATPase_C_sf"/>
</dbReference>
<feature type="domain" description="PAS" evidence="15">
    <location>
        <begin position="24"/>
        <end position="94"/>
    </location>
</feature>
<evidence type="ECO:0000259" key="13">
    <source>
        <dbReference type="PROSITE" id="PS50109"/>
    </source>
</evidence>
<dbReference type="Pfam" id="PF13426">
    <property type="entry name" value="PAS_9"/>
    <property type="match status" value="3"/>
</dbReference>
<feature type="modified residue" description="4-aspartylphosphate" evidence="12">
    <location>
        <position position="851"/>
    </location>
</feature>
<dbReference type="AlphaFoldDB" id="A0A0P7BCB9"/>
<evidence type="ECO:0000259" key="16">
    <source>
        <dbReference type="PROSITE" id="PS50113"/>
    </source>
</evidence>